<proteinExistence type="predicted"/>
<dbReference type="CDD" id="cd02042">
    <property type="entry name" value="ParAB_family"/>
    <property type="match status" value="1"/>
</dbReference>
<feature type="region of interest" description="Disordered" evidence="1">
    <location>
        <begin position="293"/>
        <end position="313"/>
    </location>
</feature>
<dbReference type="InterPro" id="IPR027417">
    <property type="entry name" value="P-loop_NTPase"/>
</dbReference>
<dbReference type="InterPro" id="IPR050678">
    <property type="entry name" value="DNA_Partitioning_ATPase"/>
</dbReference>
<sequence length="313" mass="34165">MFHVKHLWESDLSNLLSVLIVSRETINWRFRMGKIIAVCNQKGGTGKTTTTVNLSAALSDLGKKVLVVDIDPQGNATSGVGINKNELDLSVYDVLLGRVDVKEVVVLGSSGVDVVPCNINLTGAEVELVGAFSRETRLKKSLEAVRESYDYVFIDSPPSLGLLTLNSLVASDSVLIPIQCEFYALEGVSQLVNTLDLIKEGLNPCLQIEGALLTMADYRTNLTTEVISEIRNYFKDYVYDTVIPRNVRLSEAPSHGKSISQYDRSSIGAIKYKELAEEMLRKTGLDGNVLKGKDLENSRFGVGGESASVSENN</sequence>
<dbReference type="SUPFAM" id="SSF52540">
    <property type="entry name" value="P-loop containing nucleoside triphosphate hydrolases"/>
    <property type="match status" value="1"/>
</dbReference>
<evidence type="ECO:0000313" key="3">
    <source>
        <dbReference type="EMBL" id="VAW12770.1"/>
    </source>
</evidence>
<evidence type="ECO:0000259" key="2">
    <source>
        <dbReference type="Pfam" id="PF13614"/>
    </source>
</evidence>
<dbReference type="FunFam" id="3.40.50.300:FF:000285">
    <property type="entry name" value="Sporulation initiation inhibitor Soj"/>
    <property type="match status" value="1"/>
</dbReference>
<dbReference type="Gene3D" id="3.40.50.300">
    <property type="entry name" value="P-loop containing nucleotide triphosphate hydrolases"/>
    <property type="match status" value="1"/>
</dbReference>
<name>A0A3B0T7D6_9ZZZZ</name>
<dbReference type="PANTHER" id="PTHR13696:SF52">
    <property type="entry name" value="PARA FAMILY PROTEIN CT_582"/>
    <property type="match status" value="1"/>
</dbReference>
<protein>
    <submittedName>
        <fullName evidence="3">Chromosome (Plasmid) partitioning protein ParA</fullName>
    </submittedName>
</protein>
<gene>
    <name evidence="3" type="ORF">MNBD_BACTEROID05-368</name>
</gene>
<evidence type="ECO:0000256" key="1">
    <source>
        <dbReference type="SAM" id="MobiDB-lite"/>
    </source>
</evidence>
<dbReference type="Pfam" id="PF13614">
    <property type="entry name" value="AAA_31"/>
    <property type="match status" value="1"/>
</dbReference>
<feature type="domain" description="AAA" evidence="2">
    <location>
        <begin position="34"/>
        <end position="208"/>
    </location>
</feature>
<accession>A0A3B0T7D6</accession>
<dbReference type="EMBL" id="UOEN01000125">
    <property type="protein sequence ID" value="VAW12770.1"/>
    <property type="molecule type" value="Genomic_DNA"/>
</dbReference>
<dbReference type="InterPro" id="IPR025669">
    <property type="entry name" value="AAA_dom"/>
</dbReference>
<organism evidence="3">
    <name type="scientific">hydrothermal vent metagenome</name>
    <dbReference type="NCBI Taxonomy" id="652676"/>
    <lineage>
        <taxon>unclassified sequences</taxon>
        <taxon>metagenomes</taxon>
        <taxon>ecological metagenomes</taxon>
    </lineage>
</organism>
<dbReference type="PANTHER" id="PTHR13696">
    <property type="entry name" value="P-LOOP CONTAINING NUCLEOSIDE TRIPHOSPHATE HYDROLASE"/>
    <property type="match status" value="1"/>
</dbReference>
<dbReference type="AlphaFoldDB" id="A0A3B0T7D6"/>
<reference evidence="3" key="1">
    <citation type="submission" date="2018-06" db="EMBL/GenBank/DDBJ databases">
        <authorList>
            <person name="Zhirakovskaya E."/>
        </authorList>
    </citation>
    <scope>NUCLEOTIDE SEQUENCE</scope>
</reference>